<keyword evidence="2" id="KW-1185">Reference proteome</keyword>
<organism evidence="1 2">
    <name type="scientific">Trichoglossum hirsutum</name>
    <dbReference type="NCBI Taxonomy" id="265104"/>
    <lineage>
        <taxon>Eukaryota</taxon>
        <taxon>Fungi</taxon>
        <taxon>Dikarya</taxon>
        <taxon>Ascomycota</taxon>
        <taxon>Pezizomycotina</taxon>
        <taxon>Geoglossomycetes</taxon>
        <taxon>Geoglossales</taxon>
        <taxon>Geoglossaceae</taxon>
        <taxon>Trichoglossum</taxon>
    </lineage>
</organism>
<accession>A0A9P8L8Y0</accession>
<comment type="caution">
    <text evidence="1">The sequence shown here is derived from an EMBL/GenBank/DDBJ whole genome shotgun (WGS) entry which is preliminary data.</text>
</comment>
<gene>
    <name evidence="1" type="ORF">GP486_005599</name>
</gene>
<protein>
    <submittedName>
        <fullName evidence="1">Uncharacterized protein</fullName>
    </submittedName>
</protein>
<reference evidence="1" key="1">
    <citation type="submission" date="2021-03" db="EMBL/GenBank/DDBJ databases">
        <title>Comparative genomics and phylogenomic investigation of the class Geoglossomycetes provide insights into ecological specialization and systematics.</title>
        <authorList>
            <person name="Melie T."/>
            <person name="Pirro S."/>
            <person name="Miller A.N."/>
            <person name="Quandt A."/>
        </authorList>
    </citation>
    <scope>NUCLEOTIDE SEQUENCE</scope>
    <source>
        <strain evidence="1">CAQ_001_2017</strain>
    </source>
</reference>
<proteinExistence type="predicted"/>
<name>A0A9P8L8Y0_9PEZI</name>
<dbReference type="Proteomes" id="UP000750711">
    <property type="component" value="Unassembled WGS sequence"/>
</dbReference>
<sequence length="279" mass="29395">MTFLSDEVVEVVGIDIGRMIAPELLVAGGGEIVVVELVVGVAEGEELAPGLVGELFGEGLELLPAAAEEPVEEPVKEPVEELVEGPAKRPVGGPVEEPVVEFVVGFAKDEELAPGLVGEVFGGELELFPAATVEPVEVLVVEPVRDPVEDGELMPLDPVPVKPGGTESLVLLAAVTEELVAPEPTTSPVDEEDREVVLFLDVNREEPVPPVATGALVVVFTSDGAPVGGWRRGWPDARVGSCHPTPPGPMIRVTVVLLEGPRLTTDVVVKDRFRPAYDL</sequence>
<dbReference type="EMBL" id="JAGHQM010001078">
    <property type="protein sequence ID" value="KAH0556509.1"/>
    <property type="molecule type" value="Genomic_DNA"/>
</dbReference>
<dbReference type="AlphaFoldDB" id="A0A9P8L8Y0"/>
<evidence type="ECO:0000313" key="1">
    <source>
        <dbReference type="EMBL" id="KAH0556509.1"/>
    </source>
</evidence>
<evidence type="ECO:0000313" key="2">
    <source>
        <dbReference type="Proteomes" id="UP000750711"/>
    </source>
</evidence>